<evidence type="ECO:0000313" key="7">
    <source>
        <dbReference type="Proteomes" id="UP000198287"/>
    </source>
</evidence>
<keyword evidence="3 5" id="KW-1133">Transmembrane helix</keyword>
<dbReference type="GO" id="GO:0016020">
    <property type="term" value="C:membrane"/>
    <property type="evidence" value="ECO:0007669"/>
    <property type="project" value="UniProtKB-SubCell"/>
</dbReference>
<dbReference type="InterPro" id="IPR018499">
    <property type="entry name" value="Tetraspanin/Peripherin"/>
</dbReference>
<name>A0A226EM22_FOLCA</name>
<organism evidence="6 7">
    <name type="scientific">Folsomia candida</name>
    <name type="common">Springtail</name>
    <dbReference type="NCBI Taxonomy" id="158441"/>
    <lineage>
        <taxon>Eukaryota</taxon>
        <taxon>Metazoa</taxon>
        <taxon>Ecdysozoa</taxon>
        <taxon>Arthropoda</taxon>
        <taxon>Hexapoda</taxon>
        <taxon>Collembola</taxon>
        <taxon>Entomobryomorpha</taxon>
        <taxon>Isotomoidea</taxon>
        <taxon>Isotomidae</taxon>
        <taxon>Proisotominae</taxon>
        <taxon>Folsomia</taxon>
    </lineage>
</organism>
<evidence type="ECO:0000256" key="3">
    <source>
        <dbReference type="ARBA" id="ARBA00022989"/>
    </source>
</evidence>
<keyword evidence="7" id="KW-1185">Reference proteome</keyword>
<dbReference type="OrthoDB" id="10456027at2759"/>
<sequence>MPRPRSSDSEDNAGSSVLAKWCKCHCGKIRLVNERCFMAPPLILVGSSLAEFVVIFSITGFMAIDVIAVSAVFFSVLLSFAALLFIRFDRLTILAFLMLSVSLLSSSTFLIICIQKQSPVQENDKPQIFLPSSQHSHNPFDQDSNVVHVNQSRHGSKLVDLMKSGTELRWIHQLQSKERCCGFWNFTDWIGENSLLEANKTFKYHSEPIHPPTQWMVSCCDRNLTEHHSNCKAESIYDDWHDIVSYLFQQGCGARMDDKLNEVNFQLFKTSLGLALWNLLVAIDLIVYTAWKKLRSKAHNACNGRNGGRVTTDDDDVFT</sequence>
<feature type="transmembrane region" description="Helical" evidence="5">
    <location>
        <begin position="67"/>
        <end position="86"/>
    </location>
</feature>
<dbReference type="Pfam" id="PF00335">
    <property type="entry name" value="Tetraspanin"/>
    <property type="match status" value="1"/>
</dbReference>
<keyword evidence="2 5" id="KW-0812">Transmembrane</keyword>
<feature type="transmembrane region" description="Helical" evidence="5">
    <location>
        <begin position="93"/>
        <end position="112"/>
    </location>
</feature>
<evidence type="ECO:0000256" key="1">
    <source>
        <dbReference type="ARBA" id="ARBA00004141"/>
    </source>
</evidence>
<accession>A0A226EM22</accession>
<feature type="transmembrane region" description="Helical" evidence="5">
    <location>
        <begin position="272"/>
        <end position="291"/>
    </location>
</feature>
<reference evidence="6 7" key="1">
    <citation type="submission" date="2015-12" db="EMBL/GenBank/DDBJ databases">
        <title>The genome of Folsomia candida.</title>
        <authorList>
            <person name="Faddeeva A."/>
            <person name="Derks M.F."/>
            <person name="Anvar Y."/>
            <person name="Smit S."/>
            <person name="Van Straalen N."/>
            <person name="Roelofs D."/>
        </authorList>
    </citation>
    <scope>NUCLEOTIDE SEQUENCE [LARGE SCALE GENOMIC DNA]</scope>
    <source>
        <strain evidence="6 7">VU population</strain>
        <tissue evidence="6">Whole body</tissue>
    </source>
</reference>
<gene>
    <name evidence="6" type="ORF">Fcan01_07263</name>
</gene>
<keyword evidence="4 5" id="KW-0472">Membrane</keyword>
<evidence type="ECO:0000256" key="5">
    <source>
        <dbReference type="SAM" id="Phobius"/>
    </source>
</evidence>
<dbReference type="EMBL" id="LNIX01000003">
    <property type="protein sequence ID" value="OXA58340.1"/>
    <property type="molecule type" value="Genomic_DNA"/>
</dbReference>
<dbReference type="InterPro" id="IPR008952">
    <property type="entry name" value="Tetraspanin_EC2_sf"/>
</dbReference>
<evidence type="ECO:0000256" key="4">
    <source>
        <dbReference type="ARBA" id="ARBA00023136"/>
    </source>
</evidence>
<evidence type="ECO:0000256" key="2">
    <source>
        <dbReference type="ARBA" id="ARBA00022692"/>
    </source>
</evidence>
<proteinExistence type="predicted"/>
<dbReference type="Proteomes" id="UP000198287">
    <property type="component" value="Unassembled WGS sequence"/>
</dbReference>
<dbReference type="Gene3D" id="1.10.1450.10">
    <property type="entry name" value="Tetraspanin"/>
    <property type="match status" value="1"/>
</dbReference>
<comment type="caution">
    <text evidence="6">The sequence shown here is derived from an EMBL/GenBank/DDBJ whole genome shotgun (WGS) entry which is preliminary data.</text>
</comment>
<comment type="subcellular location">
    <subcellularLocation>
        <location evidence="1">Membrane</location>
        <topology evidence="1">Multi-pass membrane protein</topology>
    </subcellularLocation>
</comment>
<evidence type="ECO:0000313" key="6">
    <source>
        <dbReference type="EMBL" id="OXA58340.1"/>
    </source>
</evidence>
<protein>
    <submittedName>
        <fullName evidence="6">Tetraspanin-3</fullName>
    </submittedName>
</protein>
<dbReference type="OMA" id="FIRFDRL"/>
<feature type="transmembrane region" description="Helical" evidence="5">
    <location>
        <begin position="37"/>
        <end position="61"/>
    </location>
</feature>
<dbReference type="AlphaFoldDB" id="A0A226EM22"/>